<protein>
    <recommendedName>
        <fullName evidence="6">RING-type domain-containing protein</fullName>
    </recommendedName>
</protein>
<sequence>MASDRKRSITETLNQVDIKRSKNGKQVISNRGQNFCEISNINDIRTRTFSHWSLKQPSKIQMIESGFFNCNIADRVICIYCNLLCQHWIPTDDPAEIHSILSPNCLFVKSNLSSTNVESRVILNRNLTPTFNNEIVPTKACNEQYTDLSKRLATFSQWDKEQPLPPIDDVVKAGFFYSGTESIITCFYCNGSLKNWKKNDKPAIAHARWFPSCGYVKQLCGDELYRKIQQWKRVLHQDQHQQNLRTLNNSSNTNSQSQGPDKSALSRLVAARLDLPVTQNLLNKFQLSIIKHCYEDQLRIKLDDFSSDSDLHMACLILQKQIEIIDGKKENIIIPSKKLQEITYRYEQEQRTLVSTNKGNCDSTIADDNRVHEEKSKQLQPTSKDSNVCVVCLTDEKRIACIPCGHLSLCVPCGHSLRSCPICRQHIEAFVRIYV</sequence>
<evidence type="ECO:0000313" key="9">
    <source>
        <dbReference type="Proteomes" id="UP000663829"/>
    </source>
</evidence>
<proteinExistence type="inferred from homology"/>
<dbReference type="InterPro" id="IPR001370">
    <property type="entry name" value="BIR_rpt"/>
</dbReference>
<dbReference type="SUPFAM" id="SSF57924">
    <property type="entry name" value="Inhibitor of apoptosis (IAP) repeat"/>
    <property type="match status" value="2"/>
</dbReference>
<dbReference type="SMART" id="SM00238">
    <property type="entry name" value="BIR"/>
    <property type="match status" value="2"/>
</dbReference>
<dbReference type="GO" id="GO:0043027">
    <property type="term" value="F:cysteine-type endopeptidase inhibitor activity involved in apoptotic process"/>
    <property type="evidence" value="ECO:0007669"/>
    <property type="project" value="TreeGrafter"/>
</dbReference>
<dbReference type="PROSITE" id="PS50089">
    <property type="entry name" value="ZF_RING_2"/>
    <property type="match status" value="1"/>
</dbReference>
<evidence type="ECO:0000259" key="6">
    <source>
        <dbReference type="PROSITE" id="PS50089"/>
    </source>
</evidence>
<dbReference type="PROSITE" id="PS01282">
    <property type="entry name" value="BIR_REPEAT_1"/>
    <property type="match status" value="1"/>
</dbReference>
<dbReference type="PANTHER" id="PTHR10044">
    <property type="entry name" value="INHIBITOR OF APOPTOSIS"/>
    <property type="match status" value="1"/>
</dbReference>
<dbReference type="InterPro" id="IPR001841">
    <property type="entry name" value="Znf_RING"/>
</dbReference>
<evidence type="ECO:0000256" key="4">
    <source>
        <dbReference type="ARBA" id="ARBA00022833"/>
    </source>
</evidence>
<reference evidence="7" key="1">
    <citation type="submission" date="2021-02" db="EMBL/GenBank/DDBJ databases">
        <authorList>
            <person name="Nowell W R."/>
        </authorList>
    </citation>
    <scope>NUCLEOTIDE SEQUENCE</scope>
</reference>
<dbReference type="Gene3D" id="3.30.40.10">
    <property type="entry name" value="Zinc/RING finger domain, C3HC4 (zinc finger)"/>
    <property type="match status" value="1"/>
</dbReference>
<dbReference type="GO" id="GO:0051726">
    <property type="term" value="P:regulation of cell cycle"/>
    <property type="evidence" value="ECO:0007669"/>
    <property type="project" value="TreeGrafter"/>
</dbReference>
<dbReference type="OrthoDB" id="774873at2759"/>
<dbReference type="InterPro" id="IPR013083">
    <property type="entry name" value="Znf_RING/FYVE/PHD"/>
</dbReference>
<name>A0A814NZD3_9BILA</name>
<evidence type="ECO:0000256" key="1">
    <source>
        <dbReference type="ARBA" id="ARBA00006672"/>
    </source>
</evidence>
<evidence type="ECO:0000256" key="2">
    <source>
        <dbReference type="ARBA" id="ARBA00022723"/>
    </source>
</evidence>
<keyword evidence="9" id="KW-1185">Reference proteome</keyword>
<dbReference type="InterPro" id="IPR050784">
    <property type="entry name" value="IAP"/>
</dbReference>
<dbReference type="PROSITE" id="PS50143">
    <property type="entry name" value="BIR_REPEAT_2"/>
    <property type="match status" value="2"/>
</dbReference>
<dbReference type="FunFam" id="1.10.1170.10:FF:000002">
    <property type="entry name" value="Baculoviral IAP repeat containing 7"/>
    <property type="match status" value="1"/>
</dbReference>
<dbReference type="Proteomes" id="UP000681722">
    <property type="component" value="Unassembled WGS sequence"/>
</dbReference>
<comment type="similarity">
    <text evidence="1">Belongs to the IAP family.</text>
</comment>
<evidence type="ECO:0000256" key="5">
    <source>
        <dbReference type="PROSITE-ProRule" id="PRU00175"/>
    </source>
</evidence>
<comment type="caution">
    <text evidence="7">The sequence shown here is derived from an EMBL/GenBank/DDBJ whole genome shotgun (WGS) entry which is preliminary data.</text>
</comment>
<dbReference type="Gene3D" id="1.10.1170.10">
    <property type="entry name" value="Inhibitor Of Apoptosis Protein (2mihbC-IAP-1), Chain A"/>
    <property type="match status" value="2"/>
</dbReference>
<evidence type="ECO:0000313" key="8">
    <source>
        <dbReference type="EMBL" id="CAF3865564.1"/>
    </source>
</evidence>
<dbReference type="GO" id="GO:0043066">
    <property type="term" value="P:negative regulation of apoptotic process"/>
    <property type="evidence" value="ECO:0007669"/>
    <property type="project" value="TreeGrafter"/>
</dbReference>
<dbReference type="GO" id="GO:0005634">
    <property type="term" value="C:nucleus"/>
    <property type="evidence" value="ECO:0007669"/>
    <property type="project" value="TreeGrafter"/>
</dbReference>
<dbReference type="Pfam" id="PF00653">
    <property type="entry name" value="BIR"/>
    <property type="match status" value="2"/>
</dbReference>
<dbReference type="PANTHER" id="PTHR10044:SF139">
    <property type="entry name" value="DEATH-ASSOCIATED INHIBITOR OF APOPTOSIS 2"/>
    <property type="match status" value="1"/>
</dbReference>
<dbReference type="GO" id="GO:0008270">
    <property type="term" value="F:zinc ion binding"/>
    <property type="evidence" value="ECO:0007669"/>
    <property type="project" value="UniProtKB-KW"/>
</dbReference>
<dbReference type="Pfam" id="PF13920">
    <property type="entry name" value="zf-C3HC4_3"/>
    <property type="match status" value="1"/>
</dbReference>
<keyword evidence="3 5" id="KW-0863">Zinc-finger</keyword>
<keyword evidence="4" id="KW-0862">Zinc</keyword>
<dbReference type="GO" id="GO:0005737">
    <property type="term" value="C:cytoplasm"/>
    <property type="evidence" value="ECO:0007669"/>
    <property type="project" value="TreeGrafter"/>
</dbReference>
<evidence type="ECO:0000313" key="7">
    <source>
        <dbReference type="EMBL" id="CAF1100606.1"/>
    </source>
</evidence>
<dbReference type="Proteomes" id="UP000663829">
    <property type="component" value="Unassembled WGS sequence"/>
</dbReference>
<keyword evidence="2" id="KW-0479">Metal-binding</keyword>
<evidence type="ECO:0000256" key="3">
    <source>
        <dbReference type="ARBA" id="ARBA00022771"/>
    </source>
</evidence>
<dbReference type="EMBL" id="CAJNOQ010005495">
    <property type="protein sequence ID" value="CAF1100606.1"/>
    <property type="molecule type" value="Genomic_DNA"/>
</dbReference>
<accession>A0A814NZD3</accession>
<dbReference type="GO" id="GO:0061630">
    <property type="term" value="F:ubiquitin protein ligase activity"/>
    <property type="evidence" value="ECO:0007669"/>
    <property type="project" value="TreeGrafter"/>
</dbReference>
<dbReference type="AlphaFoldDB" id="A0A814NZD3"/>
<dbReference type="GO" id="GO:0031398">
    <property type="term" value="P:positive regulation of protein ubiquitination"/>
    <property type="evidence" value="ECO:0007669"/>
    <property type="project" value="TreeGrafter"/>
</dbReference>
<gene>
    <name evidence="7" type="ORF">GPM918_LOCUS18726</name>
    <name evidence="8" type="ORF">SRO942_LOCUS18723</name>
</gene>
<feature type="domain" description="RING-type" evidence="6">
    <location>
        <begin position="389"/>
        <end position="424"/>
    </location>
</feature>
<dbReference type="EMBL" id="CAJOBC010005495">
    <property type="protein sequence ID" value="CAF3865564.1"/>
    <property type="molecule type" value="Genomic_DNA"/>
</dbReference>
<dbReference type="CDD" id="cd00022">
    <property type="entry name" value="BIR"/>
    <property type="match status" value="1"/>
</dbReference>
<organism evidence="7 9">
    <name type="scientific">Didymodactylos carnosus</name>
    <dbReference type="NCBI Taxonomy" id="1234261"/>
    <lineage>
        <taxon>Eukaryota</taxon>
        <taxon>Metazoa</taxon>
        <taxon>Spiralia</taxon>
        <taxon>Gnathifera</taxon>
        <taxon>Rotifera</taxon>
        <taxon>Eurotatoria</taxon>
        <taxon>Bdelloidea</taxon>
        <taxon>Philodinida</taxon>
        <taxon>Philodinidae</taxon>
        <taxon>Didymodactylos</taxon>
    </lineage>
</organism>